<dbReference type="Pfam" id="PF02198">
    <property type="entry name" value="SAM_PNT"/>
    <property type="match status" value="1"/>
</dbReference>
<evidence type="ECO:0000256" key="3">
    <source>
        <dbReference type="ARBA" id="ARBA00023125"/>
    </source>
</evidence>
<sequence>MPLYLKAAIVSKVSLSQRETFAMATDAAETGSPLHCATCEKENTCLVPAEDEIHATNGDHETDEEKLITDGSFEINNAVVVIPNGDESDSENKTKNEAGFNDNLKSDVGNTESDAPFVDSDHRAAEVNDDIPVNVIHENDDTGAYISAERKRALRGDTLAAVPISSHEELPISNEPCPVDSNIVPEVNSSVRNDDTDTTDSATPEGNITVQPDVNNETYQPLIVTQYKFLPLSTHEYPVQVTTDQPPPESMTRHAYVDPPTYYQHHALSQQAATYQTEASVDPTVAQSYPPEIAEAYRPDSSNSVKSETVDGGAAEQGASGTMWNYYGPHRPNMPAANEYATFSQYVEYQKHFDMSQGYQGQGQEQSRSHNDPMLPSETDADEMAAFAAQQAFVSGSRAGGEAFSNLKRDCSHPKYGADLSGSSMATPAKRKYKKVRVPPDPMKWQINNVKDWLGWCVGEYSLDDVIDVTKFPDVTGRELCQMPRDEFAKLLGNFEAAQHLLDHIAFLREAYNAGTDSSSQEGTPSGPHPQVYMHNSGGTCVTKNDAGFGKCWPSPHSPTSGYGSPPPVPGLSKSGFESPHSAWRNTQDAYQILGPISARFSNSGSGQIQLWQFLLELLSDSRNSQIITWEGTNGEFKLSDPDEVARKWGERKSKPNMNYDKLSRALRYYYDKNIMTKVHGKRYAYKFDFHGLAQAVQPSTEHTAYKYPQDMLMSAAYPPPKLNLMPPAHAQMTSSTSPSIFGVGNPYSWPVTSAGYYPPNIPSHVPHGHLSSHMPSYY</sequence>
<dbReference type="AlphaFoldDB" id="A0A9D4J7V1"/>
<dbReference type="GO" id="GO:0005634">
    <property type="term" value="C:nucleus"/>
    <property type="evidence" value="ECO:0007669"/>
    <property type="project" value="UniProtKB-SubCell"/>
</dbReference>
<evidence type="ECO:0000256" key="5">
    <source>
        <dbReference type="RuleBase" id="RU004019"/>
    </source>
</evidence>
<feature type="compositionally biased region" description="Polar residues" evidence="6">
    <location>
        <begin position="515"/>
        <end position="524"/>
    </location>
</feature>
<evidence type="ECO:0000313" key="10">
    <source>
        <dbReference type="Proteomes" id="UP000828390"/>
    </source>
</evidence>
<comment type="caution">
    <text evidence="9">The sequence shown here is derived from an EMBL/GenBank/DDBJ whole genome shotgun (WGS) entry which is preliminary data.</text>
</comment>
<dbReference type="PROSITE" id="PS51433">
    <property type="entry name" value="PNT"/>
    <property type="match status" value="1"/>
</dbReference>
<dbReference type="InterPro" id="IPR036388">
    <property type="entry name" value="WH-like_DNA-bd_sf"/>
</dbReference>
<evidence type="ECO:0000256" key="1">
    <source>
        <dbReference type="ARBA" id="ARBA00004123"/>
    </source>
</evidence>
<evidence type="ECO:0000256" key="2">
    <source>
        <dbReference type="ARBA" id="ARBA00005562"/>
    </source>
</evidence>
<feature type="region of interest" description="Disordered" evidence="6">
    <location>
        <begin position="295"/>
        <end position="317"/>
    </location>
</feature>
<dbReference type="SUPFAM" id="SSF47769">
    <property type="entry name" value="SAM/Pointed domain"/>
    <property type="match status" value="1"/>
</dbReference>
<evidence type="ECO:0000256" key="6">
    <source>
        <dbReference type="SAM" id="MobiDB-lite"/>
    </source>
</evidence>
<feature type="compositionally biased region" description="Low complexity" evidence="6">
    <location>
        <begin position="357"/>
        <end position="366"/>
    </location>
</feature>
<evidence type="ECO:0008006" key="11">
    <source>
        <dbReference type="Google" id="ProtNLM"/>
    </source>
</evidence>
<dbReference type="InterPro" id="IPR000418">
    <property type="entry name" value="Ets_dom"/>
</dbReference>
<dbReference type="PANTHER" id="PTHR11849">
    <property type="entry name" value="ETS"/>
    <property type="match status" value="1"/>
</dbReference>
<dbReference type="Pfam" id="PF00178">
    <property type="entry name" value="Ets"/>
    <property type="match status" value="1"/>
</dbReference>
<dbReference type="InterPro" id="IPR013761">
    <property type="entry name" value="SAM/pointed_sf"/>
</dbReference>
<feature type="region of interest" description="Disordered" evidence="6">
    <location>
        <begin position="557"/>
        <end position="581"/>
    </location>
</feature>
<reference evidence="9" key="1">
    <citation type="journal article" date="2019" name="bioRxiv">
        <title>The Genome of the Zebra Mussel, Dreissena polymorpha: A Resource for Invasive Species Research.</title>
        <authorList>
            <person name="McCartney M.A."/>
            <person name="Auch B."/>
            <person name="Kono T."/>
            <person name="Mallez S."/>
            <person name="Zhang Y."/>
            <person name="Obille A."/>
            <person name="Becker A."/>
            <person name="Abrahante J.E."/>
            <person name="Garbe J."/>
            <person name="Badalamenti J.P."/>
            <person name="Herman A."/>
            <person name="Mangelson H."/>
            <person name="Liachko I."/>
            <person name="Sullivan S."/>
            <person name="Sone E.D."/>
            <person name="Koren S."/>
            <person name="Silverstein K.A.T."/>
            <person name="Beckman K.B."/>
            <person name="Gohl D.M."/>
        </authorList>
    </citation>
    <scope>NUCLEOTIDE SEQUENCE</scope>
    <source>
        <strain evidence="9">Duluth1</strain>
        <tissue evidence="9">Whole animal</tissue>
    </source>
</reference>
<dbReference type="PROSITE" id="PS00346">
    <property type="entry name" value="ETS_DOMAIN_2"/>
    <property type="match status" value="1"/>
</dbReference>
<evidence type="ECO:0000259" key="7">
    <source>
        <dbReference type="PROSITE" id="PS50061"/>
    </source>
</evidence>
<dbReference type="OrthoDB" id="6154277at2759"/>
<organism evidence="9 10">
    <name type="scientific">Dreissena polymorpha</name>
    <name type="common">Zebra mussel</name>
    <name type="synonym">Mytilus polymorpha</name>
    <dbReference type="NCBI Taxonomy" id="45954"/>
    <lineage>
        <taxon>Eukaryota</taxon>
        <taxon>Metazoa</taxon>
        <taxon>Spiralia</taxon>
        <taxon>Lophotrochozoa</taxon>
        <taxon>Mollusca</taxon>
        <taxon>Bivalvia</taxon>
        <taxon>Autobranchia</taxon>
        <taxon>Heteroconchia</taxon>
        <taxon>Euheterodonta</taxon>
        <taxon>Imparidentia</taxon>
        <taxon>Neoheterodontei</taxon>
        <taxon>Myida</taxon>
        <taxon>Dreissenoidea</taxon>
        <taxon>Dreissenidae</taxon>
        <taxon>Dreissena</taxon>
    </lineage>
</organism>
<keyword evidence="10" id="KW-1185">Reference proteome</keyword>
<dbReference type="GO" id="GO:0043565">
    <property type="term" value="F:sequence-specific DNA binding"/>
    <property type="evidence" value="ECO:0007669"/>
    <property type="project" value="InterPro"/>
</dbReference>
<dbReference type="GO" id="GO:0000981">
    <property type="term" value="F:DNA-binding transcription factor activity, RNA polymerase II-specific"/>
    <property type="evidence" value="ECO:0007669"/>
    <property type="project" value="TreeGrafter"/>
</dbReference>
<dbReference type="SMART" id="SM00251">
    <property type="entry name" value="SAM_PNT"/>
    <property type="match status" value="1"/>
</dbReference>
<keyword evidence="4 5" id="KW-0539">Nucleus</keyword>
<evidence type="ECO:0000256" key="4">
    <source>
        <dbReference type="ARBA" id="ARBA00023242"/>
    </source>
</evidence>
<comment type="similarity">
    <text evidence="2 5">Belongs to the ETS family.</text>
</comment>
<name>A0A9D4J7V1_DREPO</name>
<accession>A0A9D4J7V1</accession>
<feature type="domain" description="PNT" evidence="8">
    <location>
        <begin position="424"/>
        <end position="512"/>
    </location>
</feature>
<dbReference type="InterPro" id="IPR003118">
    <property type="entry name" value="Pointed_dom"/>
</dbReference>
<dbReference type="PROSITE" id="PS50061">
    <property type="entry name" value="ETS_DOMAIN_3"/>
    <property type="match status" value="1"/>
</dbReference>
<evidence type="ECO:0000259" key="8">
    <source>
        <dbReference type="PROSITE" id="PS51433"/>
    </source>
</evidence>
<feature type="region of interest" description="Disordered" evidence="6">
    <location>
        <begin position="184"/>
        <end position="206"/>
    </location>
</feature>
<dbReference type="Gene3D" id="1.10.10.10">
    <property type="entry name" value="Winged helix-like DNA-binding domain superfamily/Winged helix DNA-binding domain"/>
    <property type="match status" value="1"/>
</dbReference>
<dbReference type="FunFam" id="1.10.10.10:FF:000039">
    <property type="entry name" value="Friend leukemia integration 1 transcription factor"/>
    <property type="match status" value="1"/>
</dbReference>
<feature type="region of interest" description="Disordered" evidence="6">
    <location>
        <begin position="83"/>
        <end position="111"/>
    </location>
</feature>
<dbReference type="SUPFAM" id="SSF46785">
    <property type="entry name" value="Winged helix' DNA-binding domain"/>
    <property type="match status" value="1"/>
</dbReference>
<dbReference type="Proteomes" id="UP000828390">
    <property type="component" value="Unassembled WGS sequence"/>
</dbReference>
<dbReference type="SMART" id="SM00413">
    <property type="entry name" value="ETS"/>
    <property type="match status" value="1"/>
</dbReference>
<comment type="subcellular location">
    <subcellularLocation>
        <location evidence="1 5">Nucleus</location>
    </subcellularLocation>
</comment>
<dbReference type="PANTHER" id="PTHR11849:SF304">
    <property type="entry name" value="DNA-BINDING PROTEIN D-ETS-3"/>
    <property type="match status" value="1"/>
</dbReference>
<keyword evidence="3 5" id="KW-0238">DNA-binding</keyword>
<dbReference type="GO" id="GO:0030154">
    <property type="term" value="P:cell differentiation"/>
    <property type="evidence" value="ECO:0007669"/>
    <property type="project" value="TreeGrafter"/>
</dbReference>
<protein>
    <recommendedName>
        <fullName evidence="11">Friend leukemia integration 1 transcription factor</fullName>
    </recommendedName>
</protein>
<feature type="region of interest" description="Disordered" evidence="6">
    <location>
        <begin position="356"/>
        <end position="378"/>
    </location>
</feature>
<dbReference type="EMBL" id="JAIWYP010000007">
    <property type="protein sequence ID" value="KAH3798768.1"/>
    <property type="molecule type" value="Genomic_DNA"/>
</dbReference>
<evidence type="ECO:0000313" key="9">
    <source>
        <dbReference type="EMBL" id="KAH3798768.1"/>
    </source>
</evidence>
<feature type="region of interest" description="Disordered" evidence="6">
    <location>
        <begin position="515"/>
        <end position="537"/>
    </location>
</feature>
<dbReference type="Gene3D" id="1.10.150.50">
    <property type="entry name" value="Transcription Factor, Ets-1"/>
    <property type="match status" value="1"/>
</dbReference>
<reference evidence="9" key="2">
    <citation type="submission" date="2020-11" db="EMBL/GenBank/DDBJ databases">
        <authorList>
            <person name="McCartney M.A."/>
            <person name="Auch B."/>
            <person name="Kono T."/>
            <person name="Mallez S."/>
            <person name="Becker A."/>
            <person name="Gohl D.M."/>
            <person name="Silverstein K.A.T."/>
            <person name="Koren S."/>
            <person name="Bechman K.B."/>
            <person name="Herman A."/>
            <person name="Abrahante J.E."/>
            <person name="Garbe J."/>
        </authorList>
    </citation>
    <scope>NUCLEOTIDE SEQUENCE</scope>
    <source>
        <strain evidence="9">Duluth1</strain>
        <tissue evidence="9">Whole animal</tissue>
    </source>
</reference>
<gene>
    <name evidence="9" type="ORF">DPMN_152371</name>
</gene>
<dbReference type="PRINTS" id="PR00454">
    <property type="entry name" value="ETSDOMAIN"/>
</dbReference>
<feature type="domain" description="ETS" evidence="7">
    <location>
        <begin position="609"/>
        <end position="689"/>
    </location>
</feature>
<proteinExistence type="inferred from homology"/>
<dbReference type="InterPro" id="IPR036390">
    <property type="entry name" value="WH_DNA-bd_sf"/>
</dbReference>
<dbReference type="InterPro" id="IPR046328">
    <property type="entry name" value="ETS_fam"/>
</dbReference>
<dbReference type="PROSITE" id="PS00345">
    <property type="entry name" value="ETS_DOMAIN_1"/>
    <property type="match status" value="1"/>
</dbReference>